<reference evidence="4" key="1">
    <citation type="submission" date="2016-11" db="EMBL/GenBank/DDBJ databases">
        <authorList>
            <person name="Varghese N."/>
            <person name="Submissions S."/>
        </authorList>
    </citation>
    <scope>NUCLEOTIDE SEQUENCE [LARGE SCALE GENOMIC DNA]</scope>
    <source>
        <strain evidence="4">CGMCC 1.8995</strain>
    </source>
</reference>
<keyword evidence="4" id="KW-1185">Reference proteome</keyword>
<accession>A0A1M5F135</accession>
<dbReference type="Gene3D" id="1.20.1600.10">
    <property type="entry name" value="Outer membrane efflux proteins (OEP)"/>
    <property type="match status" value="1"/>
</dbReference>
<dbReference type="OrthoDB" id="5801460at2"/>
<dbReference type="STRING" id="634436.SAMN05216361_0630"/>
<dbReference type="RefSeq" id="WP_073317625.1">
    <property type="nucleotide sequence ID" value="NZ_FQWD01000001.1"/>
</dbReference>
<evidence type="ECO:0000313" key="4">
    <source>
        <dbReference type="Proteomes" id="UP000184520"/>
    </source>
</evidence>
<dbReference type="AlphaFoldDB" id="A0A1M5F135"/>
<dbReference type="GO" id="GO:0015562">
    <property type="term" value="F:efflux transmembrane transporter activity"/>
    <property type="evidence" value="ECO:0007669"/>
    <property type="project" value="InterPro"/>
</dbReference>
<dbReference type="Proteomes" id="UP000184520">
    <property type="component" value="Unassembled WGS sequence"/>
</dbReference>
<dbReference type="SUPFAM" id="SSF56954">
    <property type="entry name" value="Outer membrane efflux proteins (OEP)"/>
    <property type="match status" value="1"/>
</dbReference>
<dbReference type="InterPro" id="IPR003423">
    <property type="entry name" value="OMP_efflux"/>
</dbReference>
<sequence length="405" mass="44799">MLYKYICAACVITLSTGAYAQSKQWANWLLQKVDTHPSIQALQHDVQASGYQASALARPLYNPSLDTSLEREGSEINYQIGLSSQLDWHDVQSSQTRAGELLSEQSRLALALARTEVAAKGLRSQVAFLYADKQYTIATQRVEQSIELLQVIEKKVATGEVPAMSLAITKSAIAEAMVAESEWLTTWQQAKQDVLAILGQAGLETPISPHFWTPTLSLLPPTQIQQLPSLRYAHINWLIASNEVDVQRVSNKPAPTVGFGVGRQAGEPLLSLSMSVPLNVRNDFSEVTEAAKQRAMASEQQLKAEVVTVREAISSTYQQMLQLGERHRIWQQIDSGDFSEQTKVLSERFAAGDLAFDDYQSQLNQLLSGQQAALTLTYQFQLTYIDYLRQSAGLVAHISALADKE</sequence>
<keyword evidence="2" id="KW-0732">Signal</keyword>
<name>A0A1M5F135_9ALTE</name>
<evidence type="ECO:0000256" key="1">
    <source>
        <dbReference type="ARBA" id="ARBA00007613"/>
    </source>
</evidence>
<dbReference type="Pfam" id="PF02321">
    <property type="entry name" value="OEP"/>
    <property type="match status" value="1"/>
</dbReference>
<protein>
    <submittedName>
        <fullName evidence="3">Outer membrane protein TolC</fullName>
    </submittedName>
</protein>
<feature type="chain" id="PRO_5013223036" evidence="2">
    <location>
        <begin position="21"/>
        <end position="405"/>
    </location>
</feature>
<feature type="signal peptide" evidence="2">
    <location>
        <begin position="1"/>
        <end position="20"/>
    </location>
</feature>
<evidence type="ECO:0000256" key="2">
    <source>
        <dbReference type="SAM" id="SignalP"/>
    </source>
</evidence>
<evidence type="ECO:0000313" key="3">
    <source>
        <dbReference type="EMBL" id="SHF85117.1"/>
    </source>
</evidence>
<comment type="similarity">
    <text evidence="1">Belongs to the outer membrane factor (OMF) (TC 1.B.17) family.</text>
</comment>
<organism evidence="3 4">
    <name type="scientific">Marisediminitalea aggregata</name>
    <dbReference type="NCBI Taxonomy" id="634436"/>
    <lineage>
        <taxon>Bacteria</taxon>
        <taxon>Pseudomonadati</taxon>
        <taxon>Pseudomonadota</taxon>
        <taxon>Gammaproteobacteria</taxon>
        <taxon>Alteromonadales</taxon>
        <taxon>Alteromonadaceae</taxon>
        <taxon>Marisediminitalea</taxon>
    </lineage>
</organism>
<proteinExistence type="inferred from homology"/>
<dbReference type="EMBL" id="FQWD01000001">
    <property type="protein sequence ID" value="SHF85117.1"/>
    <property type="molecule type" value="Genomic_DNA"/>
</dbReference>
<gene>
    <name evidence="3" type="ORF">SAMN05216361_0630</name>
</gene>